<dbReference type="RefSeq" id="WP_184676106.1">
    <property type="nucleotide sequence ID" value="NZ_JACHGY010000001.1"/>
</dbReference>
<keyword evidence="2" id="KW-1185">Reference proteome</keyword>
<comment type="caution">
    <text evidence="1">The sequence shown here is derived from an EMBL/GenBank/DDBJ whole genome shotgun (WGS) entry which is preliminary data.</text>
</comment>
<organism evidence="1 2">
    <name type="scientific">Algisphaera agarilytica</name>
    <dbReference type="NCBI Taxonomy" id="1385975"/>
    <lineage>
        <taxon>Bacteria</taxon>
        <taxon>Pseudomonadati</taxon>
        <taxon>Planctomycetota</taxon>
        <taxon>Phycisphaerae</taxon>
        <taxon>Phycisphaerales</taxon>
        <taxon>Phycisphaeraceae</taxon>
        <taxon>Algisphaera</taxon>
    </lineage>
</organism>
<dbReference type="AlphaFoldDB" id="A0A7X0H3W4"/>
<proteinExistence type="predicted"/>
<evidence type="ECO:0000313" key="1">
    <source>
        <dbReference type="EMBL" id="MBB6428719.1"/>
    </source>
</evidence>
<gene>
    <name evidence="1" type="ORF">HNQ40_000525</name>
</gene>
<reference evidence="1 2" key="1">
    <citation type="submission" date="2020-08" db="EMBL/GenBank/DDBJ databases">
        <title>Genomic Encyclopedia of Type Strains, Phase IV (KMG-IV): sequencing the most valuable type-strain genomes for metagenomic binning, comparative biology and taxonomic classification.</title>
        <authorList>
            <person name="Goeker M."/>
        </authorList>
    </citation>
    <scope>NUCLEOTIDE SEQUENCE [LARGE SCALE GENOMIC DNA]</scope>
    <source>
        <strain evidence="1 2">DSM 103725</strain>
    </source>
</reference>
<evidence type="ECO:0000313" key="2">
    <source>
        <dbReference type="Proteomes" id="UP000541810"/>
    </source>
</evidence>
<accession>A0A7X0H3W4</accession>
<dbReference type="EMBL" id="JACHGY010000001">
    <property type="protein sequence ID" value="MBB6428719.1"/>
    <property type="molecule type" value="Genomic_DNA"/>
</dbReference>
<protein>
    <submittedName>
        <fullName evidence="1">Uncharacterized protein</fullName>
    </submittedName>
</protein>
<sequence>MFALLLTSGCRSGAVAPAGWTADETADVAPEAWQSEAQAVRDRTPRLQVFIHYSRTHSTHTALRVTTPGKPPVFWDPGGAYGLTKPSYGRKNDVILDAPPDLPTWWVYRKRWLKEPFLYVFEWDLEAPHARAMRDALLDGAINGRKAEVFQTIRTPGLCVFGMCEFLRTYGPPHISTELHTNLLPNTLAMQLWDENPDRVLRYEGDLDAVPVVLTRTGFLHNQLDESGDMVPAQAAMVGEATTVDQ</sequence>
<dbReference type="Proteomes" id="UP000541810">
    <property type="component" value="Unassembled WGS sequence"/>
</dbReference>
<name>A0A7X0H3W4_9BACT</name>